<name>A0A2Z7AJM3_9LAMI</name>
<dbReference type="EMBL" id="KV016724">
    <property type="protein sequence ID" value="KZV19289.1"/>
    <property type="molecule type" value="Genomic_DNA"/>
</dbReference>
<dbReference type="AlphaFoldDB" id="A0A2Z7AJM3"/>
<keyword evidence="3" id="KW-1185">Reference proteome</keyword>
<sequence length="391" mass="43502">MYWPFPVKIFKSSAVPRKRDPDPPLRQQIVGSKKRTIVTGDEPDVTKKKRTSKRKASSSIENMDIVSVAQDAVPLQTIEPTSAAPAEQPPVPKHKSKKRRLRLQKGSDDEIVEEQETVKVIVEEDVVEQSVEPTVDTLEKETVSTTDEVNNVIAQVLAETAQMEVTETTEREQPYETDFREETTVEADRIIESASDTDGEQETVAFETVAGEQQLQISDETENRIDASAEYFVKEPVEEMELADVIPIVEEKTSAEGATTIEEILLTIPDAQENYNNLSTQLGFLVEYINRGGDAKKGEGGSSQPQPPPDDQSRPIWGSGSRADDQSRGRVSIEGGRRGSGDDRRRDDRSGSSKRRRSSGGGDSPVRGIVYGPYHPPKRGANWMLFEERQF</sequence>
<proteinExistence type="predicted"/>
<dbReference type="Proteomes" id="UP000250235">
    <property type="component" value="Unassembled WGS sequence"/>
</dbReference>
<evidence type="ECO:0000313" key="3">
    <source>
        <dbReference type="Proteomes" id="UP000250235"/>
    </source>
</evidence>
<organism evidence="2 3">
    <name type="scientific">Dorcoceras hygrometricum</name>
    <dbReference type="NCBI Taxonomy" id="472368"/>
    <lineage>
        <taxon>Eukaryota</taxon>
        <taxon>Viridiplantae</taxon>
        <taxon>Streptophyta</taxon>
        <taxon>Embryophyta</taxon>
        <taxon>Tracheophyta</taxon>
        <taxon>Spermatophyta</taxon>
        <taxon>Magnoliopsida</taxon>
        <taxon>eudicotyledons</taxon>
        <taxon>Gunneridae</taxon>
        <taxon>Pentapetalae</taxon>
        <taxon>asterids</taxon>
        <taxon>lamiids</taxon>
        <taxon>Lamiales</taxon>
        <taxon>Gesneriaceae</taxon>
        <taxon>Didymocarpoideae</taxon>
        <taxon>Trichosporeae</taxon>
        <taxon>Loxocarpinae</taxon>
        <taxon>Dorcoceras</taxon>
    </lineage>
</organism>
<evidence type="ECO:0000313" key="2">
    <source>
        <dbReference type="EMBL" id="KZV19289.1"/>
    </source>
</evidence>
<feature type="region of interest" description="Disordered" evidence="1">
    <location>
        <begin position="293"/>
        <end position="380"/>
    </location>
</feature>
<feature type="region of interest" description="Disordered" evidence="1">
    <location>
        <begin position="15"/>
        <end position="63"/>
    </location>
</feature>
<protein>
    <submittedName>
        <fullName evidence="2">Uncharacterized protein</fullName>
    </submittedName>
</protein>
<feature type="compositionally biased region" description="Basic and acidic residues" evidence="1">
    <location>
        <begin position="335"/>
        <end position="351"/>
    </location>
</feature>
<evidence type="ECO:0000256" key="1">
    <source>
        <dbReference type="SAM" id="MobiDB-lite"/>
    </source>
</evidence>
<feature type="compositionally biased region" description="Basic residues" evidence="1">
    <location>
        <begin position="47"/>
        <end position="56"/>
    </location>
</feature>
<feature type="compositionally biased region" description="Basic residues" evidence="1">
    <location>
        <begin position="92"/>
        <end position="103"/>
    </location>
</feature>
<accession>A0A2Z7AJM3</accession>
<gene>
    <name evidence="2" type="ORF">F511_33322</name>
</gene>
<reference evidence="2 3" key="1">
    <citation type="journal article" date="2015" name="Proc. Natl. Acad. Sci. U.S.A.">
        <title>The resurrection genome of Boea hygrometrica: A blueprint for survival of dehydration.</title>
        <authorList>
            <person name="Xiao L."/>
            <person name="Yang G."/>
            <person name="Zhang L."/>
            <person name="Yang X."/>
            <person name="Zhao S."/>
            <person name="Ji Z."/>
            <person name="Zhou Q."/>
            <person name="Hu M."/>
            <person name="Wang Y."/>
            <person name="Chen M."/>
            <person name="Xu Y."/>
            <person name="Jin H."/>
            <person name="Xiao X."/>
            <person name="Hu G."/>
            <person name="Bao F."/>
            <person name="Hu Y."/>
            <person name="Wan P."/>
            <person name="Li L."/>
            <person name="Deng X."/>
            <person name="Kuang T."/>
            <person name="Xiang C."/>
            <person name="Zhu J.K."/>
            <person name="Oliver M.J."/>
            <person name="He Y."/>
        </authorList>
    </citation>
    <scope>NUCLEOTIDE SEQUENCE [LARGE SCALE GENOMIC DNA]</scope>
    <source>
        <strain evidence="3">cv. XS01</strain>
    </source>
</reference>
<feature type="region of interest" description="Disordered" evidence="1">
    <location>
        <begin position="76"/>
        <end position="110"/>
    </location>
</feature>